<proteinExistence type="inferred from homology"/>
<dbReference type="InterPro" id="IPR036291">
    <property type="entry name" value="NAD(P)-bd_dom_sf"/>
</dbReference>
<dbReference type="InterPro" id="IPR004104">
    <property type="entry name" value="Gfo/Idh/MocA-like_OxRdtase_C"/>
</dbReference>
<dbReference type="Pfam" id="PF01408">
    <property type="entry name" value="GFO_IDH_MocA"/>
    <property type="match status" value="1"/>
</dbReference>
<accession>A0ABR7LEE3</accession>
<evidence type="ECO:0000259" key="2">
    <source>
        <dbReference type="Pfam" id="PF01408"/>
    </source>
</evidence>
<dbReference type="SUPFAM" id="SSF55347">
    <property type="entry name" value="Glyceraldehyde-3-phosphate dehydrogenase-like, C-terminal domain"/>
    <property type="match status" value="1"/>
</dbReference>
<dbReference type="RefSeq" id="WP_187224116.1">
    <property type="nucleotide sequence ID" value="NZ_JABVED010000023.1"/>
</dbReference>
<dbReference type="InterPro" id="IPR000683">
    <property type="entry name" value="Gfo/Idh/MocA-like_OxRdtase_N"/>
</dbReference>
<feature type="domain" description="Gfo/Idh/MocA-like oxidoreductase N-terminal" evidence="2">
    <location>
        <begin position="5"/>
        <end position="124"/>
    </location>
</feature>
<dbReference type="Pfam" id="PF02894">
    <property type="entry name" value="GFO_IDH_MocA_C"/>
    <property type="match status" value="1"/>
</dbReference>
<comment type="similarity">
    <text evidence="1">Belongs to the Gfo/Idh/MocA family.</text>
</comment>
<evidence type="ECO:0000313" key="5">
    <source>
        <dbReference type="Proteomes" id="UP000734823"/>
    </source>
</evidence>
<comment type="caution">
    <text evidence="4">The sequence shown here is derived from an EMBL/GenBank/DDBJ whole genome shotgun (WGS) entry which is preliminary data.</text>
</comment>
<dbReference type="Proteomes" id="UP000734823">
    <property type="component" value="Unassembled WGS sequence"/>
</dbReference>
<dbReference type="Gene3D" id="3.30.360.10">
    <property type="entry name" value="Dihydrodipicolinate Reductase, domain 2"/>
    <property type="match status" value="1"/>
</dbReference>
<organism evidence="4 5">
    <name type="scientific">Actinokineospora xionganensis</name>
    <dbReference type="NCBI Taxonomy" id="2684470"/>
    <lineage>
        <taxon>Bacteria</taxon>
        <taxon>Bacillati</taxon>
        <taxon>Actinomycetota</taxon>
        <taxon>Actinomycetes</taxon>
        <taxon>Pseudonocardiales</taxon>
        <taxon>Pseudonocardiaceae</taxon>
        <taxon>Actinokineospora</taxon>
    </lineage>
</organism>
<gene>
    <name evidence="4" type="ORF">GPZ80_28115</name>
</gene>
<dbReference type="InterPro" id="IPR051450">
    <property type="entry name" value="Gfo/Idh/MocA_Oxidoreductases"/>
</dbReference>
<dbReference type="PANTHER" id="PTHR43377">
    <property type="entry name" value="BILIVERDIN REDUCTASE A"/>
    <property type="match status" value="1"/>
</dbReference>
<evidence type="ECO:0000256" key="1">
    <source>
        <dbReference type="ARBA" id="ARBA00010928"/>
    </source>
</evidence>
<dbReference type="SUPFAM" id="SSF51735">
    <property type="entry name" value="NAD(P)-binding Rossmann-fold domains"/>
    <property type="match status" value="1"/>
</dbReference>
<dbReference type="PANTHER" id="PTHR43377:SF2">
    <property type="entry name" value="BINDING ROSSMANN FOLD OXIDOREDUCTASE, PUTATIVE (AFU_ORTHOLOGUE AFUA_4G00560)-RELATED"/>
    <property type="match status" value="1"/>
</dbReference>
<keyword evidence="5" id="KW-1185">Reference proteome</keyword>
<name>A0ABR7LEE3_9PSEU</name>
<sequence>MTVTLAIVGAGARGAAYARIAVGLGAASVVAVADPDDARRTALAAEFDIPDSHVFADWSDLAAVPKLADAAIVATPDRLHADPACALADRGYGLLLEKPMAPTQADAERIVHAVQRNGVLLAVCHVLRYTEYSRRLKELVDAGRIGDIVTVDHLEPVGWWHHAHSYVRGQWAVEETSSSMLLAKSSHDIDWLIHIIGRRVERVSSFGGLFQFRPENKPAGAGDRCSDCPVERSCAYSAVRIYERFLGDPVFERWPLGVLTDDVSADGVRKALEEGPYGVCVYSGHNDVVDHQVVNLEFTDGVTASFTMTAFSALDFRKTRVFGTQGSIEGDGRRIVVHDFLTDTQESITFDTTTGSASAADGHGGADTELVKAFLAALSTDEHRLVTSGPAESLESHKIVWAAERARHTGTVVTIQPPHPSAVGSQLAS</sequence>
<evidence type="ECO:0000313" key="4">
    <source>
        <dbReference type="EMBL" id="MBC6451035.1"/>
    </source>
</evidence>
<dbReference type="Gene3D" id="3.40.50.720">
    <property type="entry name" value="NAD(P)-binding Rossmann-like Domain"/>
    <property type="match status" value="1"/>
</dbReference>
<feature type="domain" description="Gfo/Idh/MocA-like oxidoreductase C-terminal" evidence="3">
    <location>
        <begin position="137"/>
        <end position="414"/>
    </location>
</feature>
<dbReference type="EMBL" id="JABVED010000023">
    <property type="protein sequence ID" value="MBC6451035.1"/>
    <property type="molecule type" value="Genomic_DNA"/>
</dbReference>
<evidence type="ECO:0000259" key="3">
    <source>
        <dbReference type="Pfam" id="PF02894"/>
    </source>
</evidence>
<protein>
    <submittedName>
        <fullName evidence="4">Gfo/Idh/MocA family oxidoreductase</fullName>
    </submittedName>
</protein>
<reference evidence="4 5" key="1">
    <citation type="submission" date="2020-06" db="EMBL/GenBank/DDBJ databases">
        <title>Actinokineospora xiongansis sp. nov., isolated from soil of Baiyangdian.</title>
        <authorList>
            <person name="Zhang X."/>
        </authorList>
    </citation>
    <scope>NUCLEOTIDE SEQUENCE [LARGE SCALE GENOMIC DNA]</scope>
    <source>
        <strain evidence="4 5">HBU206404</strain>
    </source>
</reference>